<dbReference type="InterPro" id="IPR044646">
    <property type="entry name" value="EMB1417-like"/>
</dbReference>
<reference evidence="1" key="1">
    <citation type="submission" date="2022-08" db="EMBL/GenBank/DDBJ databases">
        <authorList>
            <person name="Gutierrez-Valencia J."/>
        </authorList>
    </citation>
    <scope>NUCLEOTIDE SEQUENCE</scope>
</reference>
<keyword evidence="2" id="KW-1185">Reference proteome</keyword>
<dbReference type="AlphaFoldDB" id="A0AAV0J264"/>
<gene>
    <name evidence="1" type="ORF">LITE_LOCUS11850</name>
</gene>
<dbReference type="InterPro" id="IPR011990">
    <property type="entry name" value="TPR-like_helical_dom_sf"/>
</dbReference>
<dbReference type="PANTHER" id="PTHR46782">
    <property type="entry name" value="OS01G0757700 PROTEIN"/>
    <property type="match status" value="1"/>
</dbReference>
<sequence>MKGSTKLKSYGKSCSCSTWKGMPRKFFDKMMSIYYNRDMHDKMFEIFADMEELGVQPSVSIVNMIGTVFQHRGMLDKYEKLKAKYPPPKWEFRYIKGKRVRIRAKHYREYESESGGEGGIKRMMRTQTKVAMRKRLVSARLSLRMSSTISWVETATVAVESRNEGSSRRGNDAPLHHISSPWKLMMPVEVRTSWDEGQILSFWTCRMPTRVEI</sequence>
<comment type="caution">
    <text evidence="1">The sequence shown here is derived from an EMBL/GenBank/DDBJ whole genome shotgun (WGS) entry which is preliminary data.</text>
</comment>
<dbReference type="PANTHER" id="PTHR46782:SF1">
    <property type="entry name" value="OS01G0757700 PROTEIN"/>
    <property type="match status" value="1"/>
</dbReference>
<protein>
    <recommendedName>
        <fullName evidence="3">Pentatricopeptide repeat-containing protein</fullName>
    </recommendedName>
</protein>
<dbReference type="Proteomes" id="UP001154282">
    <property type="component" value="Unassembled WGS sequence"/>
</dbReference>
<evidence type="ECO:0000313" key="2">
    <source>
        <dbReference type="Proteomes" id="UP001154282"/>
    </source>
</evidence>
<dbReference type="Gene3D" id="1.25.40.10">
    <property type="entry name" value="Tetratricopeptide repeat domain"/>
    <property type="match status" value="1"/>
</dbReference>
<name>A0AAV0J264_9ROSI</name>
<dbReference type="EMBL" id="CAMGYJ010000004">
    <property type="protein sequence ID" value="CAI0402988.1"/>
    <property type="molecule type" value="Genomic_DNA"/>
</dbReference>
<accession>A0AAV0J264</accession>
<proteinExistence type="predicted"/>
<evidence type="ECO:0008006" key="3">
    <source>
        <dbReference type="Google" id="ProtNLM"/>
    </source>
</evidence>
<organism evidence="1 2">
    <name type="scientific">Linum tenue</name>
    <dbReference type="NCBI Taxonomy" id="586396"/>
    <lineage>
        <taxon>Eukaryota</taxon>
        <taxon>Viridiplantae</taxon>
        <taxon>Streptophyta</taxon>
        <taxon>Embryophyta</taxon>
        <taxon>Tracheophyta</taxon>
        <taxon>Spermatophyta</taxon>
        <taxon>Magnoliopsida</taxon>
        <taxon>eudicotyledons</taxon>
        <taxon>Gunneridae</taxon>
        <taxon>Pentapetalae</taxon>
        <taxon>rosids</taxon>
        <taxon>fabids</taxon>
        <taxon>Malpighiales</taxon>
        <taxon>Linaceae</taxon>
        <taxon>Linum</taxon>
    </lineage>
</organism>
<evidence type="ECO:0000313" key="1">
    <source>
        <dbReference type="EMBL" id="CAI0402988.1"/>
    </source>
</evidence>